<evidence type="ECO:0000313" key="3">
    <source>
        <dbReference type="Proteomes" id="UP000000599"/>
    </source>
</evidence>
<dbReference type="OrthoDB" id="4018855at2759"/>
<dbReference type="Proteomes" id="UP000000599">
    <property type="component" value="Chromosome F"/>
</dbReference>
<dbReference type="EMBL" id="CR382138">
    <property type="protein sequence ID" value="CAG89208.2"/>
    <property type="molecule type" value="Genomic_DNA"/>
</dbReference>
<evidence type="ECO:0000256" key="1">
    <source>
        <dbReference type="SAM" id="SignalP"/>
    </source>
</evidence>
<dbReference type="KEGG" id="dha:DEHA2F11462g"/>
<dbReference type="OMA" id="QWVNITT"/>
<reference evidence="2 3" key="1">
    <citation type="journal article" date="2004" name="Nature">
        <title>Genome evolution in yeasts.</title>
        <authorList>
            <consortium name="Genolevures"/>
            <person name="Dujon B."/>
            <person name="Sherman D."/>
            <person name="Fischer G."/>
            <person name="Durrens P."/>
            <person name="Casaregola S."/>
            <person name="Lafontaine I."/>
            <person name="de Montigny J."/>
            <person name="Marck C."/>
            <person name="Neuveglise C."/>
            <person name="Talla E."/>
            <person name="Goffard N."/>
            <person name="Frangeul L."/>
            <person name="Aigle M."/>
            <person name="Anthouard V."/>
            <person name="Babour A."/>
            <person name="Barbe V."/>
            <person name="Barnay S."/>
            <person name="Blanchin S."/>
            <person name="Beckerich J.M."/>
            <person name="Beyne E."/>
            <person name="Bleykasten C."/>
            <person name="Boisrame A."/>
            <person name="Boyer J."/>
            <person name="Cattolico L."/>
            <person name="Confanioleri F."/>
            <person name="de Daruvar A."/>
            <person name="Despons L."/>
            <person name="Fabre E."/>
            <person name="Fairhead C."/>
            <person name="Ferry-Dumazet H."/>
            <person name="Groppi A."/>
            <person name="Hantraye F."/>
            <person name="Hennequin C."/>
            <person name="Jauniaux N."/>
            <person name="Joyet P."/>
            <person name="Kachouri R."/>
            <person name="Kerrest A."/>
            <person name="Koszul R."/>
            <person name="Lemaire M."/>
            <person name="Lesur I."/>
            <person name="Ma L."/>
            <person name="Muller H."/>
            <person name="Nicaud J.M."/>
            <person name="Nikolski M."/>
            <person name="Oztas S."/>
            <person name="Ozier-Kalogeropoulos O."/>
            <person name="Pellenz S."/>
            <person name="Potier S."/>
            <person name="Richard G.F."/>
            <person name="Straub M.L."/>
            <person name="Suleau A."/>
            <person name="Swennene D."/>
            <person name="Tekaia F."/>
            <person name="Wesolowski-Louvel M."/>
            <person name="Westhof E."/>
            <person name="Wirth B."/>
            <person name="Zeniou-Meyer M."/>
            <person name="Zivanovic I."/>
            <person name="Bolotin-Fukuhara M."/>
            <person name="Thierry A."/>
            <person name="Bouchier C."/>
            <person name="Caudron B."/>
            <person name="Scarpelli C."/>
            <person name="Gaillardin C."/>
            <person name="Weissenbach J."/>
            <person name="Wincker P."/>
            <person name="Souciet J.L."/>
        </authorList>
    </citation>
    <scope>NUCLEOTIDE SEQUENCE [LARGE SCALE GENOMIC DNA]</scope>
    <source>
        <strain evidence="3">ATCC 36239 / CBS 767 / BCRC 21394 / JCM 1990 / NBRC 0083 / IGC 2968</strain>
    </source>
</reference>
<dbReference type="HOGENOM" id="CLU_068906_0_0_1"/>
<keyword evidence="3" id="KW-1185">Reference proteome</keyword>
<organism evidence="2 3">
    <name type="scientific">Debaryomyces hansenii (strain ATCC 36239 / CBS 767 / BCRC 21394 / JCM 1990 / NBRC 0083 / IGC 2968)</name>
    <name type="common">Yeast</name>
    <name type="synonym">Torulaspora hansenii</name>
    <dbReference type="NCBI Taxonomy" id="284592"/>
    <lineage>
        <taxon>Eukaryota</taxon>
        <taxon>Fungi</taxon>
        <taxon>Dikarya</taxon>
        <taxon>Ascomycota</taxon>
        <taxon>Saccharomycotina</taxon>
        <taxon>Pichiomycetes</taxon>
        <taxon>Debaryomycetaceae</taxon>
        <taxon>Debaryomyces</taxon>
    </lineage>
</organism>
<dbReference type="AlphaFoldDB" id="Q6BLQ8"/>
<feature type="chain" id="PRO_5004271050" evidence="1">
    <location>
        <begin position="21"/>
        <end position="310"/>
    </location>
</feature>
<sequence length="310" mass="33639">MKLTRPAAAIILTYVALTSAAPATVGPKNQSSPSPIAPKVTAAIAPKETAAIHSLVSSLNQYNAAHKVPGYTKREDILVREAHELIARSKLPILDKILMALKDSGLANVVIDFVLLSPELLDLTADATIFILKSGLINLADLLIALQKSGLVNQILLLALDDPEILPGLLRIGKELLKQNGIDIFSKRSIDTTELETAAVFEETSIDKRESQLLNELFASLKDSGLGVSIIQNLLTNPDLSAPAATFLTKILKSHAVTLKELLDALKESHFIFNVLKDILHDKALLEKFGEVIFERISKGLISRTMYDNA</sequence>
<evidence type="ECO:0000313" key="2">
    <source>
        <dbReference type="EMBL" id="CAG89208.2"/>
    </source>
</evidence>
<feature type="signal peptide" evidence="1">
    <location>
        <begin position="1"/>
        <end position="20"/>
    </location>
</feature>
<accession>Q6BLQ8</accession>
<gene>
    <name evidence="2" type="ordered locus">DEHA2F11462g</name>
</gene>
<name>Q6BLQ8_DEBHA</name>
<proteinExistence type="predicted"/>
<dbReference type="eggNOG" id="ENOG502RPWB">
    <property type="taxonomic scope" value="Eukaryota"/>
</dbReference>
<keyword evidence="1" id="KW-0732">Signal</keyword>
<dbReference type="VEuPathDB" id="FungiDB:DEHA2F11462g"/>
<protein>
    <submittedName>
        <fullName evidence="2">DEHA2F11462p</fullName>
    </submittedName>
</protein>
<dbReference type="RefSeq" id="XP_460863.2">
    <property type="nucleotide sequence ID" value="XM_460863.1"/>
</dbReference>
<dbReference type="InParanoid" id="Q6BLQ8"/>
<dbReference type="GeneID" id="2903464"/>